<keyword evidence="4" id="KW-0411">Iron-sulfur</keyword>
<keyword evidence="5" id="KW-0812">Transmembrane</keyword>
<keyword evidence="1" id="KW-0001">2Fe-2S</keyword>
<dbReference type="InterPro" id="IPR017941">
    <property type="entry name" value="Rieske_2Fe-2S"/>
</dbReference>
<name>A0ABY3WDG5_9MICC</name>
<dbReference type="PROSITE" id="PS51296">
    <property type="entry name" value="RIESKE"/>
    <property type="match status" value="1"/>
</dbReference>
<evidence type="ECO:0000256" key="5">
    <source>
        <dbReference type="SAM" id="Phobius"/>
    </source>
</evidence>
<dbReference type="EMBL" id="CP093326">
    <property type="protein sequence ID" value="UNK47253.1"/>
    <property type="molecule type" value="Genomic_DNA"/>
</dbReference>
<gene>
    <name evidence="7" type="ORF">MNQ99_07920</name>
</gene>
<dbReference type="PANTHER" id="PTHR21496">
    <property type="entry name" value="FERREDOXIN-RELATED"/>
    <property type="match status" value="1"/>
</dbReference>
<dbReference type="Gene3D" id="2.102.10.10">
    <property type="entry name" value="Rieske [2Fe-2S] iron-sulphur domain"/>
    <property type="match status" value="1"/>
</dbReference>
<keyword evidence="5" id="KW-0472">Membrane</keyword>
<feature type="domain" description="Rieske" evidence="6">
    <location>
        <begin position="184"/>
        <end position="279"/>
    </location>
</feature>
<reference evidence="7 8" key="1">
    <citation type="submission" date="2022-03" db="EMBL/GenBank/DDBJ databases">
        <title>Isotopic signatures of nitrous oxide derived from detoxification processes.</title>
        <authorList>
            <person name="Behrendt U."/>
            <person name="Buchen C."/>
            <person name="Well R."/>
            <person name="Ulrich A."/>
            <person name="Rohe L."/>
            <person name="Kolb S."/>
            <person name="Schloter M."/>
            <person name="Horn M.A."/>
            <person name="Augustin J."/>
        </authorList>
    </citation>
    <scope>NUCLEOTIDE SEQUENCE [LARGE SCALE GENOMIC DNA]</scope>
    <source>
        <strain evidence="7 8">S4-C24</strain>
    </source>
</reference>
<evidence type="ECO:0000256" key="4">
    <source>
        <dbReference type="ARBA" id="ARBA00023014"/>
    </source>
</evidence>
<organism evidence="7 8">
    <name type="scientific">Arthrobacter sulfonylureivorans</name>
    <dbReference type="NCBI Taxonomy" id="2486855"/>
    <lineage>
        <taxon>Bacteria</taxon>
        <taxon>Bacillati</taxon>
        <taxon>Actinomycetota</taxon>
        <taxon>Actinomycetes</taxon>
        <taxon>Micrococcales</taxon>
        <taxon>Micrococcaceae</taxon>
        <taxon>Arthrobacter</taxon>
    </lineage>
</organism>
<evidence type="ECO:0000256" key="3">
    <source>
        <dbReference type="ARBA" id="ARBA00023004"/>
    </source>
</evidence>
<dbReference type="PANTHER" id="PTHR21496:SF23">
    <property type="entry name" value="3-PHENYLPROPIONATE_CINNAMIC ACID DIOXYGENASE FERREDOXIN SUBUNIT"/>
    <property type="match status" value="1"/>
</dbReference>
<feature type="transmembrane region" description="Helical" evidence="5">
    <location>
        <begin position="144"/>
        <end position="165"/>
    </location>
</feature>
<dbReference type="SUPFAM" id="SSF50022">
    <property type="entry name" value="ISP domain"/>
    <property type="match status" value="1"/>
</dbReference>
<protein>
    <submittedName>
        <fullName evidence="7">Rieske (2Fe-2S) protein</fullName>
    </submittedName>
</protein>
<evidence type="ECO:0000256" key="2">
    <source>
        <dbReference type="ARBA" id="ARBA00022723"/>
    </source>
</evidence>
<dbReference type="Pfam" id="PF09990">
    <property type="entry name" value="DUF2231"/>
    <property type="match status" value="1"/>
</dbReference>
<evidence type="ECO:0000259" key="6">
    <source>
        <dbReference type="PROSITE" id="PS51296"/>
    </source>
</evidence>
<keyword evidence="3" id="KW-0408">Iron</keyword>
<dbReference type="Pfam" id="PF00355">
    <property type="entry name" value="Rieske"/>
    <property type="match status" value="1"/>
</dbReference>
<evidence type="ECO:0000313" key="7">
    <source>
        <dbReference type="EMBL" id="UNK47253.1"/>
    </source>
</evidence>
<accession>A0ABY3WDG5</accession>
<proteinExistence type="predicted"/>
<evidence type="ECO:0000313" key="8">
    <source>
        <dbReference type="Proteomes" id="UP000829069"/>
    </source>
</evidence>
<keyword evidence="8" id="KW-1185">Reference proteome</keyword>
<keyword evidence="2" id="KW-0479">Metal-binding</keyword>
<dbReference type="RefSeq" id="WP_241915041.1">
    <property type="nucleotide sequence ID" value="NZ_CP093326.1"/>
</dbReference>
<keyword evidence="5" id="KW-1133">Transmembrane helix</keyword>
<sequence>MSALHKLMARIEQTEALDKVAQPVAGLVGRIVKPRPIRNILSGSYLGHPLHPLMTDLPIGAWTMATLLDTVGGRRAEPAADLLVTAGILTAAPTAWAGLNDWSDTQGGDRRVGIVHAAANATALVCFTASLVARRSGRRRVAKVIALGGFGLLMSGGYLGGHLSYSRGVNINHTAWREGPAEWTSVLAASELTDDMPQLVQVGDLSLVLYRSGGTLRALDSVCSHMGGPLDEGTVDDGCVTCPWHGSTFRLADGSVVRGPASSEQPAYETRVREGHIEVRRR</sequence>
<feature type="transmembrane region" description="Helical" evidence="5">
    <location>
        <begin position="82"/>
        <end position="99"/>
    </location>
</feature>
<feature type="transmembrane region" description="Helical" evidence="5">
    <location>
        <begin position="111"/>
        <end position="132"/>
    </location>
</feature>
<evidence type="ECO:0000256" key="1">
    <source>
        <dbReference type="ARBA" id="ARBA00022714"/>
    </source>
</evidence>
<dbReference type="Proteomes" id="UP000829069">
    <property type="component" value="Chromosome"/>
</dbReference>
<dbReference type="InterPro" id="IPR036922">
    <property type="entry name" value="Rieske_2Fe-2S_sf"/>
</dbReference>
<dbReference type="InterPro" id="IPR019251">
    <property type="entry name" value="DUF2231_TM"/>
</dbReference>
<dbReference type="CDD" id="cd03467">
    <property type="entry name" value="Rieske"/>
    <property type="match status" value="1"/>
</dbReference>